<keyword evidence="2" id="KW-0808">Transferase</keyword>
<keyword evidence="2" id="KW-0012">Acyltransferase</keyword>
<dbReference type="PANTHER" id="PTHR11161:SF0">
    <property type="entry name" value="O-ACYLTRANSFERASE LIKE PROTEIN"/>
    <property type="match status" value="1"/>
</dbReference>
<sequence length="162" mass="18592">MWLITATCGLTAILSMYEWNRGAHPPEWAKLSFAFSERLLWAIWLSWLTLACATGRASFITHFLSWGSIHSTQPAIIRRLFNSSAILPYSPLHSKRKTLFLTPQCGDPVLRRPSDLLPPEPRAVRRLRGTNGAPRKTNNDAKQATREAEWEQRRQTLRGRRI</sequence>
<feature type="region of interest" description="Disordered" evidence="1">
    <location>
        <begin position="112"/>
        <end position="162"/>
    </location>
</feature>
<dbReference type="GO" id="GO:0016746">
    <property type="term" value="F:acyltransferase activity"/>
    <property type="evidence" value="ECO:0007669"/>
    <property type="project" value="UniProtKB-KW"/>
</dbReference>
<name>V5IB90_IXORI</name>
<dbReference type="EMBL" id="GANP01015852">
    <property type="protein sequence ID" value="JAB68616.1"/>
    <property type="molecule type" value="mRNA"/>
</dbReference>
<feature type="compositionally biased region" description="Basic and acidic residues" evidence="1">
    <location>
        <begin position="137"/>
        <end position="154"/>
    </location>
</feature>
<organism evidence="2">
    <name type="scientific">Ixodes ricinus</name>
    <name type="common">Common tick</name>
    <name type="synonym">Acarus ricinus</name>
    <dbReference type="NCBI Taxonomy" id="34613"/>
    <lineage>
        <taxon>Eukaryota</taxon>
        <taxon>Metazoa</taxon>
        <taxon>Ecdysozoa</taxon>
        <taxon>Arthropoda</taxon>
        <taxon>Chelicerata</taxon>
        <taxon>Arachnida</taxon>
        <taxon>Acari</taxon>
        <taxon>Parasitiformes</taxon>
        <taxon>Ixodida</taxon>
        <taxon>Ixodoidea</taxon>
        <taxon>Ixodidae</taxon>
        <taxon>Ixodinae</taxon>
        <taxon>Ixodes</taxon>
    </lineage>
</organism>
<evidence type="ECO:0000256" key="1">
    <source>
        <dbReference type="SAM" id="MobiDB-lite"/>
    </source>
</evidence>
<dbReference type="AlphaFoldDB" id="V5IB90"/>
<dbReference type="InterPro" id="IPR052728">
    <property type="entry name" value="O2_lipid_transport_reg"/>
</dbReference>
<reference evidence="2" key="1">
    <citation type="journal article" date="2015" name="Sci. Rep.">
        <title>Tissue- and time-dependent transcription in Ixodes ricinus salivary glands and midguts when blood feeding on the vertebrate host.</title>
        <authorList>
            <person name="Kotsyfakis M."/>
            <person name="Schwarz A."/>
            <person name="Erhart J."/>
            <person name="Ribeiro J.M."/>
        </authorList>
    </citation>
    <scope>NUCLEOTIDE SEQUENCE</scope>
    <source>
        <tissue evidence="2">Salivary gland and midgut</tissue>
    </source>
</reference>
<accession>V5IB90</accession>
<dbReference type="PANTHER" id="PTHR11161">
    <property type="entry name" value="O-ACYLTRANSFERASE"/>
    <property type="match status" value="1"/>
</dbReference>
<proteinExistence type="evidence at transcript level"/>
<protein>
    <submittedName>
        <fullName evidence="2">Putative acyltransferase</fullName>
    </submittedName>
</protein>
<evidence type="ECO:0000313" key="2">
    <source>
        <dbReference type="EMBL" id="JAB68616.1"/>
    </source>
</evidence>